<evidence type="ECO:0000256" key="4">
    <source>
        <dbReference type="ARBA" id="ARBA00023163"/>
    </source>
</evidence>
<accession>A0A1H5E1N5</accession>
<dbReference type="GO" id="GO:0003677">
    <property type="term" value="F:DNA binding"/>
    <property type="evidence" value="ECO:0007669"/>
    <property type="project" value="InterPro"/>
</dbReference>
<evidence type="ECO:0000313" key="7">
    <source>
        <dbReference type="EMBL" id="SED84983.1"/>
    </source>
</evidence>
<name>A0A1H5E1N5_9PSED</name>
<dbReference type="GO" id="GO:0016987">
    <property type="term" value="F:sigma factor activity"/>
    <property type="evidence" value="ECO:0007669"/>
    <property type="project" value="UniProtKB-KW"/>
</dbReference>
<dbReference type="PANTHER" id="PTHR43133">
    <property type="entry name" value="RNA POLYMERASE ECF-TYPE SIGMA FACTO"/>
    <property type="match status" value="1"/>
</dbReference>
<dbReference type="GO" id="GO:0006352">
    <property type="term" value="P:DNA-templated transcription initiation"/>
    <property type="evidence" value="ECO:0007669"/>
    <property type="project" value="InterPro"/>
</dbReference>
<dbReference type="InterPro" id="IPR036388">
    <property type="entry name" value="WH-like_DNA-bd_sf"/>
</dbReference>
<dbReference type="PANTHER" id="PTHR43133:SF62">
    <property type="entry name" value="RNA POLYMERASE SIGMA FACTOR SIGZ"/>
    <property type="match status" value="1"/>
</dbReference>
<gene>
    <name evidence="7" type="ORF">SAMN04490185_4340</name>
</gene>
<evidence type="ECO:0000256" key="1">
    <source>
        <dbReference type="ARBA" id="ARBA00010641"/>
    </source>
</evidence>
<feature type="domain" description="RNA polymerase sigma factor 70 region 4 type 2" evidence="6">
    <location>
        <begin position="161"/>
        <end position="209"/>
    </location>
</feature>
<organism evidence="7 8">
    <name type="scientific">Pseudomonas frederiksbergensis</name>
    <dbReference type="NCBI Taxonomy" id="104087"/>
    <lineage>
        <taxon>Bacteria</taxon>
        <taxon>Pseudomonadati</taxon>
        <taxon>Pseudomonadota</taxon>
        <taxon>Gammaproteobacteria</taxon>
        <taxon>Pseudomonadales</taxon>
        <taxon>Pseudomonadaceae</taxon>
        <taxon>Pseudomonas</taxon>
    </lineage>
</organism>
<dbReference type="EMBL" id="FNTF01000002">
    <property type="protein sequence ID" value="SED84983.1"/>
    <property type="molecule type" value="Genomic_DNA"/>
</dbReference>
<dbReference type="SUPFAM" id="SSF88946">
    <property type="entry name" value="Sigma2 domain of RNA polymerase sigma factors"/>
    <property type="match status" value="1"/>
</dbReference>
<proteinExistence type="inferred from homology"/>
<dbReference type="NCBIfam" id="NF009189">
    <property type="entry name" value="PRK12537.1"/>
    <property type="match status" value="1"/>
</dbReference>
<evidence type="ECO:0000259" key="5">
    <source>
        <dbReference type="Pfam" id="PF04542"/>
    </source>
</evidence>
<evidence type="ECO:0000313" key="8">
    <source>
        <dbReference type="Proteomes" id="UP000183114"/>
    </source>
</evidence>
<dbReference type="Pfam" id="PF04542">
    <property type="entry name" value="Sigma70_r2"/>
    <property type="match status" value="1"/>
</dbReference>
<reference evidence="7 8" key="1">
    <citation type="submission" date="2016-10" db="EMBL/GenBank/DDBJ databases">
        <authorList>
            <person name="de Groot N.N."/>
        </authorList>
    </citation>
    <scope>NUCLEOTIDE SEQUENCE [LARGE SCALE GENOMIC DNA]</scope>
    <source>
        <strain evidence="7 8">BS3655</strain>
    </source>
</reference>
<dbReference type="InterPro" id="IPR013325">
    <property type="entry name" value="RNA_pol_sigma_r2"/>
</dbReference>
<dbReference type="Pfam" id="PF08281">
    <property type="entry name" value="Sigma70_r4_2"/>
    <property type="match status" value="1"/>
</dbReference>
<dbReference type="InterPro" id="IPR039425">
    <property type="entry name" value="RNA_pol_sigma-70-like"/>
</dbReference>
<dbReference type="Proteomes" id="UP000183114">
    <property type="component" value="Unassembled WGS sequence"/>
</dbReference>
<dbReference type="NCBIfam" id="TIGR02937">
    <property type="entry name" value="sigma70-ECF"/>
    <property type="match status" value="1"/>
</dbReference>
<sequence>MLAHKVVYSAPMELQPNGWEISTSWRLKTLSLPEPCFDYEACLAACSRGEQQALRDLYEQESARLLGVAKRIARNNSLAEDIVHDAFIKIWTRAASFDPARGSARGWIFSVTRHLALNFMRDNAREVQVSEQSEMALQALSSMETSSESVEAFDFRTRSGRIYLCLEQLEPVRRNCILHAYVDGYSHSEISQKLDAPLGTVKAWIKRSLVVLRECMG</sequence>
<dbReference type="SUPFAM" id="SSF88659">
    <property type="entry name" value="Sigma3 and sigma4 domains of RNA polymerase sigma factors"/>
    <property type="match status" value="1"/>
</dbReference>
<dbReference type="InterPro" id="IPR013324">
    <property type="entry name" value="RNA_pol_sigma_r3/r4-like"/>
</dbReference>
<evidence type="ECO:0000256" key="3">
    <source>
        <dbReference type="ARBA" id="ARBA00023082"/>
    </source>
</evidence>
<dbReference type="InterPro" id="IPR014284">
    <property type="entry name" value="RNA_pol_sigma-70_dom"/>
</dbReference>
<dbReference type="Gene3D" id="1.10.1740.10">
    <property type="match status" value="1"/>
</dbReference>
<protein>
    <submittedName>
        <fullName evidence="7">RNA polymerase sigma-70 factor, ECF subfamily</fullName>
    </submittedName>
</protein>
<comment type="similarity">
    <text evidence="1">Belongs to the sigma-70 factor family. ECF subfamily.</text>
</comment>
<keyword evidence="2" id="KW-0805">Transcription regulation</keyword>
<evidence type="ECO:0000259" key="6">
    <source>
        <dbReference type="Pfam" id="PF08281"/>
    </source>
</evidence>
<dbReference type="InterPro" id="IPR007627">
    <property type="entry name" value="RNA_pol_sigma70_r2"/>
</dbReference>
<keyword evidence="3" id="KW-0731">Sigma factor</keyword>
<dbReference type="InterPro" id="IPR013249">
    <property type="entry name" value="RNA_pol_sigma70_r4_t2"/>
</dbReference>
<feature type="domain" description="RNA polymerase sigma-70 region 2" evidence="5">
    <location>
        <begin position="57"/>
        <end position="125"/>
    </location>
</feature>
<keyword evidence="4" id="KW-0804">Transcription</keyword>
<dbReference type="Gene3D" id="1.10.10.10">
    <property type="entry name" value="Winged helix-like DNA-binding domain superfamily/Winged helix DNA-binding domain"/>
    <property type="match status" value="1"/>
</dbReference>
<dbReference type="AlphaFoldDB" id="A0A1H5E1N5"/>
<evidence type="ECO:0000256" key="2">
    <source>
        <dbReference type="ARBA" id="ARBA00023015"/>
    </source>
</evidence>